<protein>
    <submittedName>
        <fullName evidence="2">NmrA family transcriptional regulator</fullName>
    </submittedName>
</protein>
<dbReference type="PANTHER" id="PTHR43162:SF1">
    <property type="entry name" value="PRESTALK A DIFFERENTIATION PROTEIN A"/>
    <property type="match status" value="1"/>
</dbReference>
<dbReference type="Proteomes" id="UP000612282">
    <property type="component" value="Unassembled WGS sequence"/>
</dbReference>
<reference evidence="2 3" key="1">
    <citation type="submission" date="2021-01" db="EMBL/GenBank/DDBJ databases">
        <title>Whole genome shotgun sequence of Actinoplanes couchii NBRC 106145.</title>
        <authorList>
            <person name="Komaki H."/>
            <person name="Tamura T."/>
        </authorList>
    </citation>
    <scope>NUCLEOTIDE SEQUENCE [LARGE SCALE GENOMIC DNA]</scope>
    <source>
        <strain evidence="2 3">NBRC 106145</strain>
    </source>
</reference>
<dbReference type="SUPFAM" id="SSF51735">
    <property type="entry name" value="NAD(P)-binding Rossmann-fold domains"/>
    <property type="match status" value="1"/>
</dbReference>
<feature type="domain" description="NAD(P)-binding" evidence="1">
    <location>
        <begin position="13"/>
        <end position="174"/>
    </location>
</feature>
<dbReference type="EMBL" id="BOMG01000122">
    <property type="protein sequence ID" value="GID61270.1"/>
    <property type="molecule type" value="Genomic_DNA"/>
</dbReference>
<dbReference type="InterPro" id="IPR051604">
    <property type="entry name" value="Ergot_Alk_Oxidoreductase"/>
</dbReference>
<sequence>MAKSSTLVLSSRGKTGRRVADRLEGLGHSVRAASRTGRTVFDLAAPDTWHHALEDVGAVYVVPMSGEEPADPAAVARFIEQAEKAGVRRAVLLSVRGAQGAVDAGQQETEEALRASGLEWTILRPAWFAQNFSEGIFLEEMRSGVLTTPAGDGSEAFIDLKDVADVAVAALTQPGHAGKIYELSGPEAMSFAQAVQMITAAGGPVVRYESVDPGAYVAAQLAAGVPAEVAEVVAELFGAIREGSGDYISHGVQQALGRGPRSFSTFAASAADAGVWAS</sequence>
<dbReference type="PANTHER" id="PTHR43162">
    <property type="match status" value="1"/>
</dbReference>
<dbReference type="InterPro" id="IPR016040">
    <property type="entry name" value="NAD(P)-bd_dom"/>
</dbReference>
<dbReference type="Gene3D" id="3.40.50.720">
    <property type="entry name" value="NAD(P)-binding Rossmann-like Domain"/>
    <property type="match status" value="1"/>
</dbReference>
<dbReference type="InterPro" id="IPR036291">
    <property type="entry name" value="NAD(P)-bd_dom_sf"/>
</dbReference>
<evidence type="ECO:0000313" key="2">
    <source>
        <dbReference type="EMBL" id="GID61270.1"/>
    </source>
</evidence>
<evidence type="ECO:0000259" key="1">
    <source>
        <dbReference type="Pfam" id="PF13460"/>
    </source>
</evidence>
<evidence type="ECO:0000313" key="3">
    <source>
        <dbReference type="Proteomes" id="UP000612282"/>
    </source>
</evidence>
<accession>A0ABQ3XRZ0</accession>
<organism evidence="2 3">
    <name type="scientific">Actinoplanes couchii</name>
    <dbReference type="NCBI Taxonomy" id="403638"/>
    <lineage>
        <taxon>Bacteria</taxon>
        <taxon>Bacillati</taxon>
        <taxon>Actinomycetota</taxon>
        <taxon>Actinomycetes</taxon>
        <taxon>Micromonosporales</taxon>
        <taxon>Micromonosporaceae</taxon>
        <taxon>Actinoplanes</taxon>
    </lineage>
</organism>
<gene>
    <name evidence="2" type="ORF">Aco03nite_096740</name>
</gene>
<dbReference type="Pfam" id="PF13460">
    <property type="entry name" value="NAD_binding_10"/>
    <property type="match status" value="1"/>
</dbReference>
<name>A0ABQ3XRZ0_9ACTN</name>
<proteinExistence type="predicted"/>
<dbReference type="Gene3D" id="3.90.25.10">
    <property type="entry name" value="UDP-galactose 4-epimerase, domain 1"/>
    <property type="match status" value="1"/>
</dbReference>
<keyword evidence="3" id="KW-1185">Reference proteome</keyword>
<comment type="caution">
    <text evidence="2">The sequence shown here is derived from an EMBL/GenBank/DDBJ whole genome shotgun (WGS) entry which is preliminary data.</text>
</comment>